<evidence type="ECO:0000313" key="8">
    <source>
        <dbReference type="EMBL" id="MFB9377662.1"/>
    </source>
</evidence>
<dbReference type="InterPro" id="IPR023908">
    <property type="entry name" value="xxxLxxG_rpt"/>
</dbReference>
<evidence type="ECO:0000256" key="1">
    <source>
        <dbReference type="ARBA" id="ARBA00004141"/>
    </source>
</evidence>
<protein>
    <submittedName>
        <fullName evidence="8">YhgE/Pip family protein</fullName>
    </submittedName>
</protein>
<feature type="transmembrane region" description="Helical" evidence="6">
    <location>
        <begin position="477"/>
        <end position="504"/>
    </location>
</feature>
<keyword evidence="4 6" id="KW-0472">Membrane</keyword>
<dbReference type="NCBIfam" id="TIGR03057">
    <property type="entry name" value="xxxLxxG_by_4"/>
    <property type="match status" value="2"/>
</dbReference>
<reference evidence="8 9" key="1">
    <citation type="submission" date="2024-09" db="EMBL/GenBank/DDBJ databases">
        <authorList>
            <person name="Sun Q."/>
            <person name="Mori K."/>
        </authorList>
    </citation>
    <scope>NUCLEOTIDE SEQUENCE [LARGE SCALE GENOMIC DNA]</scope>
    <source>
        <strain evidence="8 9">TISTR 1856</strain>
    </source>
</reference>
<keyword evidence="2 6" id="KW-0812">Transmembrane</keyword>
<gene>
    <name evidence="8" type="ORF">ACFFVI_11865</name>
</gene>
<dbReference type="InterPro" id="IPR017500">
    <property type="entry name" value="Phage_infect_YhgE_N"/>
</dbReference>
<name>A0ABV5LUA3_9ACTN</name>
<dbReference type="EMBL" id="JBHMDM010000005">
    <property type="protein sequence ID" value="MFB9377662.1"/>
    <property type="molecule type" value="Genomic_DNA"/>
</dbReference>
<dbReference type="RefSeq" id="WP_380138745.1">
    <property type="nucleotide sequence ID" value="NZ_JBHLUI010000010.1"/>
</dbReference>
<dbReference type="PANTHER" id="PTHR43077:SF5">
    <property type="entry name" value="PHAGE INFECTION PROTEIN"/>
    <property type="match status" value="1"/>
</dbReference>
<dbReference type="InterPro" id="IPR017501">
    <property type="entry name" value="Phage_infect_YhgE_C"/>
</dbReference>
<dbReference type="PANTHER" id="PTHR43077">
    <property type="entry name" value="TRANSPORT PERMEASE YVFS-RELATED"/>
    <property type="match status" value="1"/>
</dbReference>
<feature type="transmembrane region" description="Helical" evidence="6">
    <location>
        <begin position="538"/>
        <end position="557"/>
    </location>
</feature>
<evidence type="ECO:0000256" key="5">
    <source>
        <dbReference type="SAM" id="MobiDB-lite"/>
    </source>
</evidence>
<feature type="transmembrane region" description="Helical" evidence="6">
    <location>
        <begin position="596"/>
        <end position="615"/>
    </location>
</feature>
<proteinExistence type="predicted"/>
<dbReference type="NCBIfam" id="TIGR03061">
    <property type="entry name" value="pip_yhgE_Nterm"/>
    <property type="match status" value="1"/>
</dbReference>
<dbReference type="InterPro" id="IPR051328">
    <property type="entry name" value="T7SS_ABC-Transporter"/>
</dbReference>
<dbReference type="Gene3D" id="3.40.1710.10">
    <property type="entry name" value="abc type-2 transporter like domain"/>
    <property type="match status" value="1"/>
</dbReference>
<comment type="caution">
    <text evidence="8">The sequence shown here is derived from an EMBL/GenBank/DDBJ whole genome shotgun (WGS) entry which is preliminary data.</text>
</comment>
<evidence type="ECO:0000313" key="9">
    <source>
        <dbReference type="Proteomes" id="UP001589748"/>
    </source>
</evidence>
<dbReference type="InterPro" id="IPR013525">
    <property type="entry name" value="ABC2_TM"/>
</dbReference>
<evidence type="ECO:0000256" key="3">
    <source>
        <dbReference type="ARBA" id="ARBA00022989"/>
    </source>
</evidence>
<feature type="domain" description="ABC-2 type transporter transmembrane" evidence="7">
    <location>
        <begin position="411"/>
        <end position="611"/>
    </location>
</feature>
<keyword evidence="9" id="KW-1185">Reference proteome</keyword>
<feature type="transmembrane region" description="Helical" evidence="6">
    <location>
        <begin position="21"/>
        <end position="41"/>
    </location>
</feature>
<dbReference type="Proteomes" id="UP001589748">
    <property type="component" value="Unassembled WGS sequence"/>
</dbReference>
<feature type="transmembrane region" description="Helical" evidence="6">
    <location>
        <begin position="435"/>
        <end position="456"/>
    </location>
</feature>
<evidence type="ECO:0000256" key="2">
    <source>
        <dbReference type="ARBA" id="ARBA00022692"/>
    </source>
</evidence>
<feature type="region of interest" description="Disordered" evidence="5">
    <location>
        <begin position="386"/>
        <end position="405"/>
    </location>
</feature>
<accession>A0ABV5LUA3</accession>
<comment type="subcellular location">
    <subcellularLocation>
        <location evidence="1">Membrane</location>
        <topology evidence="1">Multi-pass membrane protein</topology>
    </subcellularLocation>
</comment>
<evidence type="ECO:0000256" key="4">
    <source>
        <dbReference type="ARBA" id="ARBA00023136"/>
    </source>
</evidence>
<keyword evidence="3 6" id="KW-1133">Transmembrane helix</keyword>
<evidence type="ECO:0000259" key="7">
    <source>
        <dbReference type="Pfam" id="PF12698"/>
    </source>
</evidence>
<organism evidence="8 9">
    <name type="scientific">Kineococcus gynurae</name>
    <dbReference type="NCBI Taxonomy" id="452979"/>
    <lineage>
        <taxon>Bacteria</taxon>
        <taxon>Bacillati</taxon>
        <taxon>Actinomycetota</taxon>
        <taxon>Actinomycetes</taxon>
        <taxon>Kineosporiales</taxon>
        <taxon>Kineosporiaceae</taxon>
        <taxon>Kineococcus</taxon>
    </lineage>
</organism>
<sequence>MPIFSLPGLELARFRRALLTRLALVAVLVVPLIYGGLYLTANLDPTHRLSDLPAAVVDQDVPVRVSTRAEDGSTGERTVSAGADLVRTLESSTTSFGWESASAAEAADGLRDGRFAAVLTIPRGFSAALGSVGGDDPRSGQLTLTTDDAENYIAGTIANSVGAGLTRSLSANANQNYAEQVSLAFGSVHTSLGQAADGAARLRDGAAEATTGADSLAAGAGDLATGAGRLADGAGQAQAGADRLADGLAELQGATASLPGDSSRLAQGAAGVADGARRLEAGTRQLQQALAAVPDPQLQQQLTALVEGAGQLSGGAGQVADGTAAVAERAPALTTGIAQATDGARSLASGDASLAAGAGELQAGAGRLQTGAQDLAGGTERLRSGAEELRSSLAGGQAEVPDDDAGLREQRAATVATPVSTDRVREHEVARYSDGLAPLFVCVALWVGGMVTYMVLRAMSPRALASTVAPWRAALAGWLPGAVLAVGQALVLGLVLHLAVGIAAPNLPGALAFSVLVALVFTAIHQCLNALLGGVGRLLALVLLVLQLTSAGGTYPVQTSPGFFAALHPWLPMTYGVDGIRHLVAGGSAAAVWTDAAALAGFGLLALAVSVLAAARRRTWTPARLHPSLTL</sequence>
<dbReference type="NCBIfam" id="TIGR03062">
    <property type="entry name" value="pip_yhgE_Cterm"/>
    <property type="match status" value="1"/>
</dbReference>
<feature type="transmembrane region" description="Helical" evidence="6">
    <location>
        <begin position="510"/>
        <end position="531"/>
    </location>
</feature>
<evidence type="ECO:0000256" key="6">
    <source>
        <dbReference type="SAM" id="Phobius"/>
    </source>
</evidence>
<dbReference type="Pfam" id="PF12698">
    <property type="entry name" value="ABC2_membrane_3"/>
    <property type="match status" value="1"/>
</dbReference>